<dbReference type="PATRIC" id="fig|178606.4.peg.603"/>
<proteinExistence type="predicted"/>
<evidence type="ECO:0008006" key="3">
    <source>
        <dbReference type="Google" id="ProtNLM"/>
    </source>
</evidence>
<dbReference type="RefSeq" id="WP_161781707.1">
    <property type="nucleotide sequence ID" value="NZ_JBPKCJ010000002.1"/>
</dbReference>
<dbReference type="EMBL" id="JPGK01000002">
    <property type="protein sequence ID" value="KGA94639.1"/>
    <property type="molecule type" value="Genomic_DNA"/>
</dbReference>
<sequence>MRRTPVLFRSGALGILFLLLFSLVACGVQGTPIPPEEVKKQRQSSSP</sequence>
<gene>
    <name evidence="1" type="ORF">LptCag_2069</name>
</gene>
<comment type="caution">
    <text evidence="1">The sequence shown here is derived from an EMBL/GenBank/DDBJ whole genome shotgun (WGS) entry which is preliminary data.</text>
</comment>
<dbReference type="PROSITE" id="PS51257">
    <property type="entry name" value="PROKAR_LIPOPROTEIN"/>
    <property type="match status" value="1"/>
</dbReference>
<organism evidence="1 2">
    <name type="scientific">Leptospirillum ferriphilum</name>
    <dbReference type="NCBI Taxonomy" id="178606"/>
    <lineage>
        <taxon>Bacteria</taxon>
        <taxon>Pseudomonadati</taxon>
        <taxon>Nitrospirota</taxon>
        <taxon>Nitrospiria</taxon>
        <taxon>Nitrospirales</taxon>
        <taxon>Nitrospiraceae</taxon>
        <taxon>Leptospirillum</taxon>
    </lineage>
</organism>
<evidence type="ECO:0000313" key="1">
    <source>
        <dbReference type="EMBL" id="KGA94639.1"/>
    </source>
</evidence>
<evidence type="ECO:0000313" key="2">
    <source>
        <dbReference type="Proteomes" id="UP000029452"/>
    </source>
</evidence>
<dbReference type="Proteomes" id="UP000029452">
    <property type="component" value="Unassembled WGS sequence"/>
</dbReference>
<name>A0A094X7Z3_9BACT</name>
<dbReference type="AlphaFoldDB" id="A0A094X7Z3"/>
<accession>A0A094X7Z3</accession>
<protein>
    <recommendedName>
        <fullName evidence="3">Lipoprotein</fullName>
    </recommendedName>
</protein>
<reference evidence="1 2" key="1">
    <citation type="submission" date="2014-06" db="EMBL/GenBank/DDBJ databases">
        <title>Draft genome sequence of iron oxidizing acidophile Leptospirillum ferriphilum DSM14647.</title>
        <authorList>
            <person name="Cardenas J.P."/>
            <person name="Lazcano M."/>
            <person name="Ossandon F.J."/>
            <person name="Corbett M."/>
            <person name="Holmes D.S."/>
            <person name="Watkin E."/>
        </authorList>
    </citation>
    <scope>NUCLEOTIDE SEQUENCE [LARGE SCALE GENOMIC DNA]</scope>
    <source>
        <strain evidence="1 2">DSM 14647</strain>
    </source>
</reference>